<name>I5AYK7_9BACT</name>
<dbReference type="STRING" id="879212.DespoDRAFT_00289"/>
<gene>
    <name evidence="1" type="ORF">DespoDRAFT_00289</name>
    <name evidence="2" type="ORF">DespoDRAFT_01215</name>
</gene>
<evidence type="ECO:0000313" key="1">
    <source>
        <dbReference type="EMBL" id="EIM62320.1"/>
    </source>
</evidence>
<dbReference type="Pfam" id="PF07592">
    <property type="entry name" value="DDE_Tnp_ISAZ013"/>
    <property type="match status" value="1"/>
</dbReference>
<evidence type="ECO:0000313" key="2">
    <source>
        <dbReference type="EMBL" id="EIM63179.1"/>
    </source>
</evidence>
<proteinExistence type="predicted"/>
<accession>I5AYK7</accession>
<dbReference type="NCBIfam" id="NF033519">
    <property type="entry name" value="transpos_ISAzo13"/>
    <property type="match status" value="1"/>
</dbReference>
<dbReference type="EMBL" id="CM001488">
    <property type="protein sequence ID" value="EIM62320.1"/>
    <property type="molecule type" value="Genomic_DNA"/>
</dbReference>
<dbReference type="InterPro" id="IPR011518">
    <property type="entry name" value="Transposase_36"/>
</dbReference>
<evidence type="ECO:0000313" key="3">
    <source>
        <dbReference type="Proteomes" id="UP000005778"/>
    </source>
</evidence>
<reference evidence="1 3" key="1">
    <citation type="submission" date="2011-09" db="EMBL/GenBank/DDBJ databases">
        <authorList>
            <consortium name="US DOE Joint Genome Institute (JGI-PGF)"/>
            <person name="Lucas S."/>
            <person name="Han J."/>
            <person name="Lapidus A."/>
            <person name="Cheng J.-F."/>
            <person name="Goodwin L."/>
            <person name="Pitluck S."/>
            <person name="Peters L."/>
            <person name="Land M.L."/>
            <person name="Hauser L."/>
            <person name="Orellana R."/>
            <person name="Lovley D."/>
            <person name="Woyke T.J."/>
        </authorList>
    </citation>
    <scope>NUCLEOTIDE SEQUENCE [LARGE SCALE GENOMIC DNA]</scope>
    <source>
        <strain evidence="1 3">2ac9</strain>
    </source>
</reference>
<organism evidence="1 3">
    <name type="scientific">Desulfobacter postgatei 2ac9</name>
    <dbReference type="NCBI Taxonomy" id="879212"/>
    <lineage>
        <taxon>Bacteria</taxon>
        <taxon>Pseudomonadati</taxon>
        <taxon>Thermodesulfobacteriota</taxon>
        <taxon>Desulfobacteria</taxon>
        <taxon>Desulfobacterales</taxon>
        <taxon>Desulfobacteraceae</taxon>
        <taxon>Desulfobacter</taxon>
    </lineage>
</organism>
<dbReference type="eggNOG" id="COG3335">
    <property type="taxonomic scope" value="Bacteria"/>
</dbReference>
<dbReference type="EMBL" id="CM001488">
    <property type="protein sequence ID" value="EIM63179.1"/>
    <property type="molecule type" value="Genomic_DNA"/>
</dbReference>
<dbReference type="HOGENOM" id="CLU_119853_0_0_7"/>
<sequence>MRDFYNSLSEKDRRRYAAIETSKLGHGGASYMRRLFGCDDRTIRRGQQELGASISGEAQRIRKIGGGRKSLLATTQGLDDAFLEVIKNHTAGSPMDETIKWTNLSRPAIAEKLKEHNFPVSVTVVDQLLEKHHFHSRQAFKSEAGKKNIPQRDEQFKNIQRLNQKYHEEGHPVLSMDVKKKELIGNFFRSGKLYTQEPIRVNDHDFVSNSDGKVAPHGLYDIYRNIGYVTLTTSHDTSEFACECIRRWWLTYGKYDYSGSNSLLLLCDCGGSNNARYYIFKEDLQKLSDELKIKIRIAHFPPYTSKYNPIEHRLFPHITRACKGVIFKSIEIVNDFVAKTKTSTGLKVFTSILDKNFKTGRKVADDFKKNMRIQFDEYLPQWNYVALPTAISI</sequence>
<dbReference type="Proteomes" id="UP000005778">
    <property type="component" value="Chromosome"/>
</dbReference>
<dbReference type="AlphaFoldDB" id="I5AYK7"/>
<reference evidence="1 3" key="2">
    <citation type="submission" date="2012-02" db="EMBL/GenBank/DDBJ databases">
        <title>Improved High-Quality Draft sequence of Desulfobacter postgatei 2ac9.</title>
        <authorList>
            <consortium name="US DOE Joint Genome Institute"/>
            <person name="Lucas S."/>
            <person name="Han J."/>
            <person name="Lapidus A."/>
            <person name="Cheng J.-F."/>
            <person name="Goodwin L."/>
            <person name="Pitluck S."/>
            <person name="Peters L."/>
            <person name="Ovchinnikova G."/>
            <person name="Held B."/>
            <person name="Detter J.C."/>
            <person name="Han C."/>
            <person name="Tapia R."/>
            <person name="Land M."/>
            <person name="Hauser L."/>
            <person name="Kyrpides N."/>
            <person name="Ivanova N."/>
            <person name="Pagani I."/>
            <person name="Orellana R."/>
            <person name="Lovley D."/>
            <person name="Woyke T."/>
        </authorList>
    </citation>
    <scope>NUCLEOTIDE SEQUENCE [LARGE SCALE GENOMIC DNA]</scope>
    <source>
        <strain evidence="1 3">2ac9</strain>
    </source>
</reference>
<protein>
    <submittedName>
        <fullName evidence="1">Rhodopirellula transposase</fullName>
    </submittedName>
</protein>
<keyword evidence="3" id="KW-1185">Reference proteome</keyword>